<keyword evidence="8" id="KW-1185">Reference proteome</keyword>
<feature type="region of interest" description="Disordered" evidence="5">
    <location>
        <begin position="1"/>
        <end position="34"/>
    </location>
</feature>
<name>A2SCV3_METPP</name>
<dbReference type="InterPro" id="IPR002641">
    <property type="entry name" value="PNPLA_dom"/>
</dbReference>
<protein>
    <submittedName>
        <fullName evidence="7">Patatin-like phospholipase</fullName>
    </submittedName>
</protein>
<evidence type="ECO:0000256" key="3">
    <source>
        <dbReference type="ARBA" id="ARBA00023098"/>
    </source>
</evidence>
<dbReference type="Proteomes" id="UP000000366">
    <property type="component" value="Chromosome"/>
</dbReference>
<dbReference type="SUPFAM" id="SSF52151">
    <property type="entry name" value="FabD/lysophospholipase-like"/>
    <property type="match status" value="1"/>
</dbReference>
<feature type="short sequence motif" description="GXSXG" evidence="4">
    <location>
        <begin position="70"/>
        <end position="74"/>
    </location>
</feature>
<dbReference type="GO" id="GO:0019867">
    <property type="term" value="C:outer membrane"/>
    <property type="evidence" value="ECO:0007669"/>
    <property type="project" value="InterPro"/>
</dbReference>
<evidence type="ECO:0000256" key="1">
    <source>
        <dbReference type="ARBA" id="ARBA00022801"/>
    </source>
</evidence>
<dbReference type="eggNOG" id="COG0729">
    <property type="taxonomic scope" value="Bacteria"/>
</dbReference>
<dbReference type="GO" id="GO:0016042">
    <property type="term" value="P:lipid catabolic process"/>
    <property type="evidence" value="ECO:0007669"/>
    <property type="project" value="UniProtKB-UniRule"/>
</dbReference>
<dbReference type="AlphaFoldDB" id="A2SCV3"/>
<dbReference type="PANTHER" id="PTHR14226">
    <property type="entry name" value="NEUROPATHY TARGET ESTERASE/SWISS CHEESE D.MELANOGASTER"/>
    <property type="match status" value="1"/>
</dbReference>
<evidence type="ECO:0000313" key="8">
    <source>
        <dbReference type="Proteomes" id="UP000000366"/>
    </source>
</evidence>
<reference evidence="7 8" key="1">
    <citation type="journal article" date="2007" name="J. Bacteriol.">
        <title>Whole-genome analysis of the methyl tert-butyl ether-degrading beta-proteobacterium Methylibium petroleiphilum PM1.</title>
        <authorList>
            <person name="Kane S.R."/>
            <person name="Chakicherla A.Y."/>
            <person name="Chain P.S.G."/>
            <person name="Schmidt R."/>
            <person name="Shin M.W."/>
            <person name="Legler T.C."/>
            <person name="Scow K.M."/>
            <person name="Larimer F.W."/>
            <person name="Lucas S.M."/>
            <person name="Richardson P.M."/>
            <person name="Hristova K.R."/>
        </authorList>
    </citation>
    <scope>NUCLEOTIDE SEQUENCE [LARGE SCALE GENOMIC DNA]</scope>
    <source>
        <strain evidence="8">ATCC BAA-1232 / LMG 22953 / PM1</strain>
    </source>
</reference>
<feature type="short sequence motif" description="DGA/G" evidence="4">
    <location>
        <begin position="218"/>
        <end position="220"/>
    </location>
</feature>
<gene>
    <name evidence="7" type="ordered locus">Mpe_A0430</name>
</gene>
<evidence type="ECO:0000256" key="2">
    <source>
        <dbReference type="ARBA" id="ARBA00022963"/>
    </source>
</evidence>
<dbReference type="eggNOG" id="COG1752">
    <property type="taxonomic scope" value="Bacteria"/>
</dbReference>
<dbReference type="HOGENOM" id="CLU_014750_1_0_4"/>
<dbReference type="Gene3D" id="3.40.1090.10">
    <property type="entry name" value="Cytosolic phospholipase A2 catalytic domain"/>
    <property type="match status" value="2"/>
</dbReference>
<dbReference type="Pfam" id="PF01734">
    <property type="entry name" value="Patatin"/>
    <property type="match status" value="1"/>
</dbReference>
<keyword evidence="2 4" id="KW-0442">Lipid degradation</keyword>
<feature type="domain" description="PNPLA" evidence="6">
    <location>
        <begin position="39"/>
        <end position="231"/>
    </location>
</feature>
<sequence>MSPSPLPAAASAASAPAAARAAAPEPRSLQPAGRPRIGLVLSGGGARGLAHVGVLKVLERERIPIDVIAGTSMGAIIGGLYASGMSAESLERELLKVDWDQLFATRVARRELSQRRKETDFEIASALEIGLRDGELRVPIGTLSSRGLESLLRRYTLPVRAVRDFDRLPTPFRAVATDMENGQPLVLKEGDLALAMRSSMSVPGVFAPTEIEGRILGDGGLVNNLPVDVARAMGADVVIAVNIGTPLGARDTLGSLIGVTTQMINILTEQNVQRSLATLGPRDLLIAPQLGLLSSADFAKAMELIELGELQTAQMVLQLEAYGVDQASYQSWAQARARPGLPQPVLEFVKFDGSEVTRPERFAEQLETRPGKPFAADAAERDARRLAASGDYTRVDYQLLRTGSGDDGVVFNLEEKSWGPNYFRFGLGLSTDFSGRSSFNVKIAHVWRWLDEVGSEWRNVVEIGSRPGWSTEWYRPLGWNTSLGHDWFIAPTASADRREVVTYAGAEGPESGRFRRSSLRLGVDLGQPWGEFGELRLGPYLQRWDDKTLIVSRDFAAPGGGTERREIGLRLRAIVDQLDYAFFAQEGYRLVGELAGGRVRSGSDAGEAERDFSRVEANVNVATTWAAKHTLNFYGSTLFAGRSAPLGRGLYALGGFQNLSGYEPGQVEGNYLLFGRASYYYRLTPPALTRGFFAGLSLEAGNAWAERRQMSLGDLRTGTSVFLGADTGLGPLYVGVAYAPRGDTAVYLLLGRP</sequence>
<feature type="active site" description="Nucleophile" evidence="4">
    <location>
        <position position="72"/>
    </location>
</feature>
<keyword evidence="1 4" id="KW-0378">Hydrolase</keyword>
<feature type="active site" description="Proton acceptor" evidence="4">
    <location>
        <position position="218"/>
    </location>
</feature>
<dbReference type="STRING" id="420662.Mpe_A0430"/>
<feature type="compositionally biased region" description="Low complexity" evidence="5">
    <location>
        <begin position="7"/>
        <end position="29"/>
    </location>
</feature>
<dbReference type="CDD" id="cd07205">
    <property type="entry name" value="Pat_PNPLA6_PNPLA7_NTE1_like"/>
    <property type="match status" value="1"/>
</dbReference>
<feature type="short sequence motif" description="GXGXXG" evidence="4">
    <location>
        <begin position="43"/>
        <end position="48"/>
    </location>
</feature>
<dbReference type="InterPro" id="IPR050301">
    <property type="entry name" value="NTE"/>
</dbReference>
<proteinExistence type="predicted"/>
<keyword evidence="3 4" id="KW-0443">Lipid metabolism</keyword>
<evidence type="ECO:0000256" key="5">
    <source>
        <dbReference type="SAM" id="MobiDB-lite"/>
    </source>
</evidence>
<dbReference type="PANTHER" id="PTHR14226:SF29">
    <property type="entry name" value="NEUROPATHY TARGET ESTERASE SWS"/>
    <property type="match status" value="1"/>
</dbReference>
<dbReference type="GO" id="GO:0016787">
    <property type="term" value="F:hydrolase activity"/>
    <property type="evidence" value="ECO:0007669"/>
    <property type="project" value="UniProtKB-UniRule"/>
</dbReference>
<dbReference type="EMBL" id="CP000555">
    <property type="protein sequence ID" value="ABM93392.1"/>
    <property type="molecule type" value="Genomic_DNA"/>
</dbReference>
<dbReference type="KEGG" id="mpt:Mpe_A0430"/>
<organism evidence="7 8">
    <name type="scientific">Methylibium petroleiphilum (strain ATCC BAA-1232 / LMG 22953 / PM1)</name>
    <dbReference type="NCBI Taxonomy" id="420662"/>
    <lineage>
        <taxon>Bacteria</taxon>
        <taxon>Pseudomonadati</taxon>
        <taxon>Pseudomonadota</taxon>
        <taxon>Betaproteobacteria</taxon>
        <taxon>Burkholderiales</taxon>
        <taxon>Sphaerotilaceae</taxon>
        <taxon>Methylibium</taxon>
    </lineage>
</organism>
<dbReference type="Pfam" id="PF07244">
    <property type="entry name" value="POTRA"/>
    <property type="match status" value="1"/>
</dbReference>
<evidence type="ECO:0000256" key="4">
    <source>
        <dbReference type="PROSITE-ProRule" id="PRU01161"/>
    </source>
</evidence>
<dbReference type="PROSITE" id="PS51635">
    <property type="entry name" value="PNPLA"/>
    <property type="match status" value="1"/>
</dbReference>
<dbReference type="InterPro" id="IPR010827">
    <property type="entry name" value="BamA/TamA_POTRA"/>
</dbReference>
<evidence type="ECO:0000313" key="7">
    <source>
        <dbReference type="EMBL" id="ABM93392.1"/>
    </source>
</evidence>
<accession>A2SCV3</accession>
<dbReference type="InterPro" id="IPR016035">
    <property type="entry name" value="Acyl_Trfase/lysoPLipase"/>
</dbReference>
<evidence type="ECO:0000259" key="6">
    <source>
        <dbReference type="PROSITE" id="PS51635"/>
    </source>
</evidence>